<feature type="signal peptide" evidence="1">
    <location>
        <begin position="1"/>
        <end position="23"/>
    </location>
</feature>
<dbReference type="Proteomes" id="UP000824890">
    <property type="component" value="Unassembled WGS sequence"/>
</dbReference>
<reference evidence="2 3" key="1">
    <citation type="submission" date="2021-05" db="EMBL/GenBank/DDBJ databases">
        <title>Genome Assembly of Synthetic Allotetraploid Brassica napus Reveals Homoeologous Exchanges between Subgenomes.</title>
        <authorList>
            <person name="Davis J.T."/>
        </authorList>
    </citation>
    <scope>NUCLEOTIDE SEQUENCE [LARGE SCALE GENOMIC DNA]</scope>
    <source>
        <strain evidence="3">cv. Da-Ae</strain>
        <tissue evidence="2">Seedling</tissue>
    </source>
</reference>
<evidence type="ECO:0000313" key="3">
    <source>
        <dbReference type="Proteomes" id="UP000824890"/>
    </source>
</evidence>
<organism evidence="2 3">
    <name type="scientific">Brassica napus</name>
    <name type="common">Rape</name>
    <dbReference type="NCBI Taxonomy" id="3708"/>
    <lineage>
        <taxon>Eukaryota</taxon>
        <taxon>Viridiplantae</taxon>
        <taxon>Streptophyta</taxon>
        <taxon>Embryophyta</taxon>
        <taxon>Tracheophyta</taxon>
        <taxon>Spermatophyta</taxon>
        <taxon>Magnoliopsida</taxon>
        <taxon>eudicotyledons</taxon>
        <taxon>Gunneridae</taxon>
        <taxon>Pentapetalae</taxon>
        <taxon>rosids</taxon>
        <taxon>malvids</taxon>
        <taxon>Brassicales</taxon>
        <taxon>Brassicaceae</taxon>
        <taxon>Brassiceae</taxon>
        <taxon>Brassica</taxon>
    </lineage>
</organism>
<evidence type="ECO:0000256" key="1">
    <source>
        <dbReference type="SAM" id="SignalP"/>
    </source>
</evidence>
<evidence type="ECO:0000313" key="2">
    <source>
        <dbReference type="EMBL" id="KAH0929678.1"/>
    </source>
</evidence>
<accession>A0ABQ8DLP2</accession>
<name>A0ABQ8DLP2_BRANA</name>
<protein>
    <recommendedName>
        <fullName evidence="4">Secreted protein</fullName>
    </recommendedName>
</protein>
<keyword evidence="3" id="KW-1185">Reference proteome</keyword>
<sequence>MMFFYVLGGCLWLCCVFCEQVWASRISTITPTKVIAYDIHVTIVFPSDTDTPGLRKPACFCDNSSHSLGSQAHSFAGL</sequence>
<evidence type="ECO:0008006" key="4">
    <source>
        <dbReference type="Google" id="ProtNLM"/>
    </source>
</evidence>
<dbReference type="EMBL" id="JAGKQM010000004">
    <property type="protein sequence ID" value="KAH0929678.1"/>
    <property type="molecule type" value="Genomic_DNA"/>
</dbReference>
<feature type="chain" id="PRO_5047047248" description="Secreted protein" evidence="1">
    <location>
        <begin position="24"/>
        <end position="78"/>
    </location>
</feature>
<proteinExistence type="predicted"/>
<gene>
    <name evidence="2" type="ORF">HID58_015405</name>
</gene>
<keyword evidence="1" id="KW-0732">Signal</keyword>
<comment type="caution">
    <text evidence="2">The sequence shown here is derived from an EMBL/GenBank/DDBJ whole genome shotgun (WGS) entry which is preliminary data.</text>
</comment>